<evidence type="ECO:0000256" key="1">
    <source>
        <dbReference type="SAM" id="MobiDB-lite"/>
    </source>
</evidence>
<evidence type="ECO:0000313" key="3">
    <source>
        <dbReference type="Proteomes" id="UP000472355"/>
    </source>
</evidence>
<dbReference type="Pfam" id="PF13730">
    <property type="entry name" value="HTH_36"/>
    <property type="match status" value="1"/>
</dbReference>
<sequence length="282" mass="32129">MSDQLFCTGIYKEGYGIIPKSIMRSNLSCGAKVLYAYICSFTGAGNSAFPSLELMCNELGISEKKIYKCRKELIDNNLIAIEKKRIGSKYTNNIYTIITNPISEKDIEPSHFERVQNEPSKNEPVQNDRVQESKETSHSCEPSQNGHVQNEPCPKVGTISNRLINKKEKEKKEKKTEFDELIEEYTENESLKETLYEFIKMRKTIKAAITTTGLKRILTRLDKLASTENEKISILDNSIMNSWKGIFELKGIDAKNKVIPITTKSQKPVREFEIDKSKLGDL</sequence>
<dbReference type="Proteomes" id="UP000472355">
    <property type="component" value="Unassembled WGS sequence"/>
</dbReference>
<feature type="region of interest" description="Disordered" evidence="1">
    <location>
        <begin position="114"/>
        <end position="161"/>
    </location>
</feature>
<proteinExistence type="predicted"/>
<name>A0A6M0SQE2_CLOBO</name>
<organism evidence="2 3">
    <name type="scientific">Clostridium botulinum</name>
    <dbReference type="NCBI Taxonomy" id="1491"/>
    <lineage>
        <taxon>Bacteria</taxon>
        <taxon>Bacillati</taxon>
        <taxon>Bacillota</taxon>
        <taxon>Clostridia</taxon>
        <taxon>Eubacteriales</taxon>
        <taxon>Clostridiaceae</taxon>
        <taxon>Clostridium</taxon>
    </lineage>
</organism>
<feature type="compositionally biased region" description="Polar residues" evidence="1">
    <location>
        <begin position="139"/>
        <end position="148"/>
    </location>
</feature>
<dbReference type="AlphaFoldDB" id="A0A6M0SQE2"/>
<reference evidence="2 3" key="1">
    <citation type="submission" date="2019-02" db="EMBL/GenBank/DDBJ databases">
        <title>Genome sequencing of Clostridium botulinum clinical isolates.</title>
        <authorList>
            <person name="Brunt J."/>
            <person name="Van Vliet A.H.M."/>
            <person name="Stringer S.C."/>
            <person name="Grant K.A."/>
            <person name="Carter A.C."/>
            <person name="Peck M.W."/>
        </authorList>
    </citation>
    <scope>NUCLEOTIDE SEQUENCE [LARGE SCALE GENOMIC DNA]</scope>
    <source>
        <strain evidence="2 3">H113700579</strain>
    </source>
</reference>
<gene>
    <name evidence="2" type="ORF">EXM65_10370</name>
</gene>
<evidence type="ECO:0000313" key="2">
    <source>
        <dbReference type="EMBL" id="NFA42969.1"/>
    </source>
</evidence>
<protein>
    <submittedName>
        <fullName evidence="2">Helix-turn-helix domain-containing protein</fullName>
    </submittedName>
</protein>
<comment type="caution">
    <text evidence="2">The sequence shown here is derived from an EMBL/GenBank/DDBJ whole genome shotgun (WGS) entry which is preliminary data.</text>
</comment>
<feature type="compositionally biased region" description="Basic and acidic residues" evidence="1">
    <location>
        <begin position="129"/>
        <end position="138"/>
    </location>
</feature>
<dbReference type="InterPro" id="IPR036388">
    <property type="entry name" value="WH-like_DNA-bd_sf"/>
</dbReference>
<dbReference type="Gene3D" id="1.10.10.10">
    <property type="entry name" value="Winged helix-like DNA-binding domain superfamily/Winged helix DNA-binding domain"/>
    <property type="match status" value="1"/>
</dbReference>
<accession>A0A6M0SQE2</accession>
<dbReference type="EMBL" id="SGKU01000027">
    <property type="protein sequence ID" value="NFA42969.1"/>
    <property type="molecule type" value="Genomic_DNA"/>
</dbReference>